<dbReference type="Proteomes" id="UP000012073">
    <property type="component" value="Unassembled WGS sequence"/>
</dbReference>
<keyword evidence="2" id="KW-1185">Reference proteome</keyword>
<dbReference type="EMBL" id="HG001706">
    <property type="protein sequence ID" value="CDF34731.1"/>
    <property type="molecule type" value="Genomic_DNA"/>
</dbReference>
<sequence length="65" mass="7514">MLPEIWKAVQREHLLDDYMPQMRDANSAPLKPESACDIRPVLKTCSALTVRDKKRLPPKSPRRSK</sequence>
<dbReference type="RefSeq" id="XP_005714550.1">
    <property type="nucleotide sequence ID" value="XM_005714493.1"/>
</dbReference>
<dbReference type="GeneID" id="17322263"/>
<protein>
    <submittedName>
        <fullName evidence="1">Uncharacterized protein</fullName>
    </submittedName>
</protein>
<evidence type="ECO:0000313" key="1">
    <source>
        <dbReference type="EMBL" id="CDF34731.1"/>
    </source>
</evidence>
<gene>
    <name evidence="1" type="ORF">CHC_T00003647001</name>
</gene>
<proteinExistence type="predicted"/>
<dbReference type="AlphaFoldDB" id="R7QBD4"/>
<organism evidence="1 2">
    <name type="scientific">Chondrus crispus</name>
    <name type="common">Carrageen Irish moss</name>
    <name type="synonym">Polymorpha crispa</name>
    <dbReference type="NCBI Taxonomy" id="2769"/>
    <lineage>
        <taxon>Eukaryota</taxon>
        <taxon>Rhodophyta</taxon>
        <taxon>Florideophyceae</taxon>
        <taxon>Rhodymeniophycidae</taxon>
        <taxon>Gigartinales</taxon>
        <taxon>Gigartinaceae</taxon>
        <taxon>Chondrus</taxon>
    </lineage>
</organism>
<evidence type="ECO:0000313" key="2">
    <source>
        <dbReference type="Proteomes" id="UP000012073"/>
    </source>
</evidence>
<dbReference type="KEGG" id="ccp:CHC_T00003647001"/>
<reference evidence="2" key="1">
    <citation type="journal article" date="2013" name="Proc. Natl. Acad. Sci. U.S.A.">
        <title>Genome structure and metabolic features in the red seaweed Chondrus crispus shed light on evolution of the Archaeplastida.</title>
        <authorList>
            <person name="Collen J."/>
            <person name="Porcel B."/>
            <person name="Carre W."/>
            <person name="Ball S.G."/>
            <person name="Chaparro C."/>
            <person name="Tonon T."/>
            <person name="Barbeyron T."/>
            <person name="Michel G."/>
            <person name="Noel B."/>
            <person name="Valentin K."/>
            <person name="Elias M."/>
            <person name="Artiguenave F."/>
            <person name="Arun A."/>
            <person name="Aury J.M."/>
            <person name="Barbosa-Neto J.F."/>
            <person name="Bothwell J.H."/>
            <person name="Bouget F.Y."/>
            <person name="Brillet L."/>
            <person name="Cabello-Hurtado F."/>
            <person name="Capella-Gutierrez S."/>
            <person name="Charrier B."/>
            <person name="Cladiere L."/>
            <person name="Cock J.M."/>
            <person name="Coelho S.M."/>
            <person name="Colleoni C."/>
            <person name="Czjzek M."/>
            <person name="Da Silva C."/>
            <person name="Delage L."/>
            <person name="Denoeud F."/>
            <person name="Deschamps P."/>
            <person name="Dittami S.M."/>
            <person name="Gabaldon T."/>
            <person name="Gachon C.M."/>
            <person name="Groisillier A."/>
            <person name="Herve C."/>
            <person name="Jabbari K."/>
            <person name="Katinka M."/>
            <person name="Kloareg B."/>
            <person name="Kowalczyk N."/>
            <person name="Labadie K."/>
            <person name="Leblanc C."/>
            <person name="Lopez P.J."/>
            <person name="McLachlan D.H."/>
            <person name="Meslet-Cladiere L."/>
            <person name="Moustafa A."/>
            <person name="Nehr Z."/>
            <person name="Nyvall Collen P."/>
            <person name="Panaud O."/>
            <person name="Partensky F."/>
            <person name="Poulain J."/>
            <person name="Rensing S.A."/>
            <person name="Rousvoal S."/>
            <person name="Samson G."/>
            <person name="Symeonidi A."/>
            <person name="Weissenbach J."/>
            <person name="Zambounis A."/>
            <person name="Wincker P."/>
            <person name="Boyen C."/>
        </authorList>
    </citation>
    <scope>NUCLEOTIDE SEQUENCE [LARGE SCALE GENOMIC DNA]</scope>
    <source>
        <strain evidence="2">cv. Stackhouse</strain>
    </source>
</reference>
<dbReference type="Gramene" id="CDF34731">
    <property type="protein sequence ID" value="CDF34731"/>
    <property type="gene ID" value="CHC_T00003647001"/>
</dbReference>
<name>R7QBD4_CHOCR</name>
<accession>R7QBD4</accession>